<protein>
    <recommendedName>
        <fullName evidence="3">DUF4935 domain-containing protein</fullName>
    </recommendedName>
</protein>
<dbReference type="HOGENOM" id="CLU_111000_0_0_2"/>
<dbReference type="GeneID" id="24822705"/>
<dbReference type="AlphaFoldDB" id="A0A0E3QK43"/>
<organism evidence="1 2">
    <name type="scientific">Methanosarcina barkeri str. Wiesmoor</name>
    <dbReference type="NCBI Taxonomy" id="1434109"/>
    <lineage>
        <taxon>Archaea</taxon>
        <taxon>Methanobacteriati</taxon>
        <taxon>Methanobacteriota</taxon>
        <taxon>Stenosarchaea group</taxon>
        <taxon>Methanomicrobia</taxon>
        <taxon>Methanosarcinales</taxon>
        <taxon>Methanosarcinaceae</taxon>
        <taxon>Methanosarcina</taxon>
    </lineage>
</organism>
<dbReference type="PATRIC" id="fig|1434109.4.peg.1553"/>
<sequence length="220" mass="25493">MELFLDTNILVGYVFKTDMLNFQSVYVINSRFDKYSSCNVKRELKNVCKGKVNIAKSDMDEILIKLSRKKAAVDHKKLMSILNKHYLKPSITTLWDAKLSTRDPRILSNELRGIIRTFNIEYRRNISLVDGCITFVNRGNERYDDVCLKLKETGLKRSNSADFEIMLDAHHVGLTKSNDLHFITADWEDIVKRKDAIVACTSLKNIILLKEFSNYCKMRS</sequence>
<dbReference type="KEGG" id="mbw:MSBRW_1237"/>
<name>A0A0E3QK43_METBA</name>
<reference evidence="1 2" key="1">
    <citation type="submission" date="2014-07" db="EMBL/GenBank/DDBJ databases">
        <title>Methanogenic archaea and the global carbon cycle.</title>
        <authorList>
            <person name="Henriksen J.R."/>
            <person name="Luke J."/>
            <person name="Reinhart S."/>
            <person name="Benedict M.N."/>
            <person name="Youngblut N.D."/>
            <person name="Metcalf M.E."/>
            <person name="Whitaker R.J."/>
            <person name="Metcalf W.W."/>
        </authorList>
    </citation>
    <scope>NUCLEOTIDE SEQUENCE [LARGE SCALE GENOMIC DNA]</scope>
    <source>
        <strain evidence="1 2">Wiesmoor</strain>
    </source>
</reference>
<evidence type="ECO:0000313" key="1">
    <source>
        <dbReference type="EMBL" id="AKB50490.1"/>
    </source>
</evidence>
<dbReference type="RefSeq" id="WP_011308406.1">
    <property type="nucleotide sequence ID" value="NZ_CP009526.1"/>
</dbReference>
<evidence type="ECO:0008006" key="3">
    <source>
        <dbReference type="Google" id="ProtNLM"/>
    </source>
</evidence>
<evidence type="ECO:0000313" key="2">
    <source>
        <dbReference type="Proteomes" id="UP000033038"/>
    </source>
</evidence>
<dbReference type="EMBL" id="CP009526">
    <property type="protein sequence ID" value="AKB50490.1"/>
    <property type="molecule type" value="Genomic_DNA"/>
</dbReference>
<gene>
    <name evidence="1" type="ORF">MSBRW_1237</name>
</gene>
<accession>A0A0E3QK43</accession>
<dbReference type="Proteomes" id="UP000033038">
    <property type="component" value="Chromosome"/>
</dbReference>
<proteinExistence type="predicted"/>